<dbReference type="GO" id="GO:0030600">
    <property type="term" value="F:feruloyl esterase activity"/>
    <property type="evidence" value="ECO:0007669"/>
    <property type="project" value="UniProtKB-ARBA"/>
</dbReference>
<dbReference type="Pfam" id="PF07519">
    <property type="entry name" value="Tannase"/>
    <property type="match status" value="1"/>
</dbReference>
<name>A0A6G1KLX7_9PLEO</name>
<dbReference type="PANTHER" id="PTHR33938">
    <property type="entry name" value="FERULOYL ESTERASE B-RELATED"/>
    <property type="match status" value="1"/>
</dbReference>
<evidence type="ECO:0000256" key="2">
    <source>
        <dbReference type="ARBA" id="ARBA00022487"/>
    </source>
</evidence>
<keyword evidence="4 8" id="KW-0732">Signal</keyword>
<dbReference type="EC" id="3.1.1.-" evidence="8"/>
<keyword evidence="7" id="KW-1015">Disulfide bond</keyword>
<organism evidence="9 10">
    <name type="scientific">Pleomassaria siparia CBS 279.74</name>
    <dbReference type="NCBI Taxonomy" id="1314801"/>
    <lineage>
        <taxon>Eukaryota</taxon>
        <taxon>Fungi</taxon>
        <taxon>Dikarya</taxon>
        <taxon>Ascomycota</taxon>
        <taxon>Pezizomycotina</taxon>
        <taxon>Dothideomycetes</taxon>
        <taxon>Pleosporomycetidae</taxon>
        <taxon>Pleosporales</taxon>
        <taxon>Pleomassariaceae</taxon>
        <taxon>Pleomassaria</taxon>
    </lineage>
</organism>
<dbReference type="SUPFAM" id="SSF53474">
    <property type="entry name" value="alpha/beta-Hydrolases"/>
    <property type="match status" value="1"/>
</dbReference>
<comment type="similarity">
    <text evidence="1 8">Belongs to the tannase family.</text>
</comment>
<evidence type="ECO:0000256" key="6">
    <source>
        <dbReference type="ARBA" id="ARBA00022837"/>
    </source>
</evidence>
<evidence type="ECO:0000256" key="7">
    <source>
        <dbReference type="ARBA" id="ARBA00023157"/>
    </source>
</evidence>
<keyword evidence="10" id="KW-1185">Reference proteome</keyword>
<keyword evidence="2" id="KW-0719">Serine esterase</keyword>
<protein>
    <recommendedName>
        <fullName evidence="8">Carboxylic ester hydrolase</fullName>
        <ecNumber evidence="8">3.1.1.-</ecNumber>
    </recommendedName>
</protein>
<dbReference type="OrthoDB" id="3039123at2759"/>
<dbReference type="Proteomes" id="UP000799428">
    <property type="component" value="Unassembled WGS sequence"/>
</dbReference>
<feature type="chain" id="PRO_5026373425" description="Carboxylic ester hydrolase" evidence="8">
    <location>
        <begin position="19"/>
        <end position="576"/>
    </location>
</feature>
<accession>A0A6G1KLX7</accession>
<dbReference type="InterPro" id="IPR011118">
    <property type="entry name" value="Tannase/feruloyl_esterase"/>
</dbReference>
<evidence type="ECO:0000256" key="1">
    <source>
        <dbReference type="ARBA" id="ARBA00006249"/>
    </source>
</evidence>
<keyword evidence="6" id="KW-0106">Calcium</keyword>
<evidence type="ECO:0000313" key="9">
    <source>
        <dbReference type="EMBL" id="KAF2713839.1"/>
    </source>
</evidence>
<proteinExistence type="inferred from homology"/>
<evidence type="ECO:0000256" key="3">
    <source>
        <dbReference type="ARBA" id="ARBA00022723"/>
    </source>
</evidence>
<evidence type="ECO:0000256" key="8">
    <source>
        <dbReference type="RuleBase" id="RU361238"/>
    </source>
</evidence>
<sequence>MLNTIFLLPFLAFSSVLAKNNLPSDTTPAPPPLQCDGAEFKSPVVTGAKIVSITAEQKFNYTSFGGGPLLPSVQGLSFCLVKVTLNHPGTDDNVTTEIWLPLTRESWNGRFQATSGGGFATGLFGLFLGPAIRDGYAASSTDGGHSAGFLDTDWLLVHDAEKNAYSVNWNLLHNFATRSLSDQVYIGKSITEQYFKEKPHHSYWNGCSQGGRQGYMMAQKYPGLLDGILAAAPGIGLQGLAMADFWPQLLMIESQTFMSNCEFDWFGQKAIDKCDMIDGVSDGVITDPTLCDFDPNTLVGQKFQCDEKDVEVTQIMADIVRKIQEGPKTPSGTPIWPGLPYGTSMRGVADIAISPEGVRSPKPFGYSLAHIQKLLLRNPTFNISTLTYETYVALWAQSAQEYSWLLDAESPDLTGLRDAGTKLLSWHGINDQLVSYEKTIQYRQRVEMEMGGAKVVDEYYRLFLAPGVMHCGFGSGPTPNRALKQLEDWVENGEVPETLDSQTKNADGELVSRDLCRWPRKLKYMGLGDAKRASSWSCEGEEDFEDMAGEDTGKKVKFLGGLKERLMGLGLGLRIQ</sequence>
<dbReference type="AlphaFoldDB" id="A0A6G1KLX7"/>
<dbReference type="GO" id="GO:0046872">
    <property type="term" value="F:metal ion binding"/>
    <property type="evidence" value="ECO:0007669"/>
    <property type="project" value="UniProtKB-KW"/>
</dbReference>
<evidence type="ECO:0000256" key="4">
    <source>
        <dbReference type="ARBA" id="ARBA00022729"/>
    </source>
</evidence>
<dbReference type="PANTHER" id="PTHR33938:SF8">
    <property type="entry name" value="CARBOXYLIC ESTER HYDROLASE"/>
    <property type="match status" value="1"/>
</dbReference>
<dbReference type="EMBL" id="MU005765">
    <property type="protein sequence ID" value="KAF2713839.1"/>
    <property type="molecule type" value="Genomic_DNA"/>
</dbReference>
<keyword evidence="3" id="KW-0479">Metal-binding</keyword>
<evidence type="ECO:0000256" key="5">
    <source>
        <dbReference type="ARBA" id="ARBA00022801"/>
    </source>
</evidence>
<feature type="signal peptide" evidence="8">
    <location>
        <begin position="1"/>
        <end position="18"/>
    </location>
</feature>
<dbReference type="InterPro" id="IPR029058">
    <property type="entry name" value="AB_hydrolase_fold"/>
</dbReference>
<evidence type="ECO:0000313" key="10">
    <source>
        <dbReference type="Proteomes" id="UP000799428"/>
    </source>
</evidence>
<keyword evidence="5 8" id="KW-0378">Hydrolase</keyword>
<reference evidence="9" key="1">
    <citation type="journal article" date="2020" name="Stud. Mycol.">
        <title>101 Dothideomycetes genomes: a test case for predicting lifestyles and emergence of pathogens.</title>
        <authorList>
            <person name="Haridas S."/>
            <person name="Albert R."/>
            <person name="Binder M."/>
            <person name="Bloem J."/>
            <person name="Labutti K."/>
            <person name="Salamov A."/>
            <person name="Andreopoulos B."/>
            <person name="Baker S."/>
            <person name="Barry K."/>
            <person name="Bills G."/>
            <person name="Bluhm B."/>
            <person name="Cannon C."/>
            <person name="Castanera R."/>
            <person name="Culley D."/>
            <person name="Daum C."/>
            <person name="Ezra D."/>
            <person name="Gonzalez J."/>
            <person name="Henrissat B."/>
            <person name="Kuo A."/>
            <person name="Liang C."/>
            <person name="Lipzen A."/>
            <person name="Lutzoni F."/>
            <person name="Magnuson J."/>
            <person name="Mondo S."/>
            <person name="Nolan M."/>
            <person name="Ohm R."/>
            <person name="Pangilinan J."/>
            <person name="Park H.-J."/>
            <person name="Ramirez L."/>
            <person name="Alfaro M."/>
            <person name="Sun H."/>
            <person name="Tritt A."/>
            <person name="Yoshinaga Y."/>
            <person name="Zwiers L.-H."/>
            <person name="Turgeon B."/>
            <person name="Goodwin S."/>
            <person name="Spatafora J."/>
            <person name="Crous P."/>
            <person name="Grigoriev I."/>
        </authorList>
    </citation>
    <scope>NUCLEOTIDE SEQUENCE</scope>
    <source>
        <strain evidence="9">CBS 279.74</strain>
    </source>
</reference>
<gene>
    <name evidence="9" type="ORF">K504DRAFT_462322</name>
</gene>